<keyword evidence="2" id="KW-1185">Reference proteome</keyword>
<evidence type="ECO:0000313" key="1">
    <source>
        <dbReference type="EMBL" id="KAK4128099.1"/>
    </source>
</evidence>
<dbReference type="RefSeq" id="XP_062651870.1">
    <property type="nucleotide sequence ID" value="XM_062796798.1"/>
</dbReference>
<reference evidence="1" key="2">
    <citation type="submission" date="2023-05" db="EMBL/GenBank/DDBJ databases">
        <authorList>
            <consortium name="Lawrence Berkeley National Laboratory"/>
            <person name="Steindorff A."/>
            <person name="Hensen N."/>
            <person name="Bonometti L."/>
            <person name="Westerberg I."/>
            <person name="Brannstrom I.O."/>
            <person name="Guillou S."/>
            <person name="Cros-Aarteil S."/>
            <person name="Calhoun S."/>
            <person name="Haridas S."/>
            <person name="Kuo A."/>
            <person name="Mondo S."/>
            <person name="Pangilinan J."/>
            <person name="Riley R."/>
            <person name="Labutti K."/>
            <person name="Andreopoulos B."/>
            <person name="Lipzen A."/>
            <person name="Chen C."/>
            <person name="Yanf M."/>
            <person name="Daum C."/>
            <person name="Ng V."/>
            <person name="Clum A."/>
            <person name="Ohm R."/>
            <person name="Martin F."/>
            <person name="Silar P."/>
            <person name="Natvig D."/>
            <person name="Lalanne C."/>
            <person name="Gautier V."/>
            <person name="Ament-Velasquez S.L."/>
            <person name="Kruys A."/>
            <person name="Hutchinson M.I."/>
            <person name="Powell A.J."/>
            <person name="Barry K."/>
            <person name="Miller A.N."/>
            <person name="Grigoriev I.V."/>
            <person name="Debuchy R."/>
            <person name="Gladieux P."/>
            <person name="Thoren M.H."/>
            <person name="Johannesson H."/>
        </authorList>
    </citation>
    <scope>NUCLEOTIDE SEQUENCE</scope>
    <source>
        <strain evidence="1">CBS 731.68</strain>
    </source>
</reference>
<dbReference type="EMBL" id="MU853223">
    <property type="protein sequence ID" value="KAK4128099.1"/>
    <property type="molecule type" value="Genomic_DNA"/>
</dbReference>
<proteinExistence type="predicted"/>
<name>A0AAN6U8I4_9PEZI</name>
<sequence length="78" mass="8686">MNQNDTLGPFRFHVSGLDIPGFPRRVFQFNLLSDAEADGILRHLLQPTSGSIEEKRRRIKAHCAIPIRVSVTVGTSEA</sequence>
<dbReference type="Proteomes" id="UP001302602">
    <property type="component" value="Unassembled WGS sequence"/>
</dbReference>
<organism evidence="1 2">
    <name type="scientific">Parathielavia appendiculata</name>
    <dbReference type="NCBI Taxonomy" id="2587402"/>
    <lineage>
        <taxon>Eukaryota</taxon>
        <taxon>Fungi</taxon>
        <taxon>Dikarya</taxon>
        <taxon>Ascomycota</taxon>
        <taxon>Pezizomycotina</taxon>
        <taxon>Sordariomycetes</taxon>
        <taxon>Sordariomycetidae</taxon>
        <taxon>Sordariales</taxon>
        <taxon>Chaetomiaceae</taxon>
        <taxon>Parathielavia</taxon>
    </lineage>
</organism>
<protein>
    <submittedName>
        <fullName evidence="1">Uncharacterized protein</fullName>
    </submittedName>
</protein>
<accession>A0AAN6U8I4</accession>
<gene>
    <name evidence="1" type="ORF">N657DRAFT_685702</name>
</gene>
<dbReference type="GeneID" id="87833566"/>
<evidence type="ECO:0000313" key="2">
    <source>
        <dbReference type="Proteomes" id="UP001302602"/>
    </source>
</evidence>
<reference evidence="1" key="1">
    <citation type="journal article" date="2023" name="Mol. Phylogenet. Evol.">
        <title>Genome-scale phylogeny and comparative genomics of the fungal order Sordariales.</title>
        <authorList>
            <person name="Hensen N."/>
            <person name="Bonometti L."/>
            <person name="Westerberg I."/>
            <person name="Brannstrom I.O."/>
            <person name="Guillou S."/>
            <person name="Cros-Aarteil S."/>
            <person name="Calhoun S."/>
            <person name="Haridas S."/>
            <person name="Kuo A."/>
            <person name="Mondo S."/>
            <person name="Pangilinan J."/>
            <person name="Riley R."/>
            <person name="LaButti K."/>
            <person name="Andreopoulos B."/>
            <person name="Lipzen A."/>
            <person name="Chen C."/>
            <person name="Yan M."/>
            <person name="Daum C."/>
            <person name="Ng V."/>
            <person name="Clum A."/>
            <person name="Steindorff A."/>
            <person name="Ohm R.A."/>
            <person name="Martin F."/>
            <person name="Silar P."/>
            <person name="Natvig D.O."/>
            <person name="Lalanne C."/>
            <person name="Gautier V."/>
            <person name="Ament-Velasquez S.L."/>
            <person name="Kruys A."/>
            <person name="Hutchinson M.I."/>
            <person name="Powell A.J."/>
            <person name="Barry K."/>
            <person name="Miller A.N."/>
            <person name="Grigoriev I.V."/>
            <person name="Debuchy R."/>
            <person name="Gladieux P."/>
            <person name="Hiltunen Thoren M."/>
            <person name="Johannesson H."/>
        </authorList>
    </citation>
    <scope>NUCLEOTIDE SEQUENCE</scope>
    <source>
        <strain evidence="1">CBS 731.68</strain>
    </source>
</reference>
<dbReference type="AlphaFoldDB" id="A0AAN6U8I4"/>
<comment type="caution">
    <text evidence="1">The sequence shown here is derived from an EMBL/GenBank/DDBJ whole genome shotgun (WGS) entry which is preliminary data.</text>
</comment>